<comment type="pathway">
    <text evidence="2">Glycerolipid metabolism; triacylglycerol biosynthesis.</text>
</comment>
<dbReference type="GO" id="GO:0005789">
    <property type="term" value="C:endoplasmic reticulum membrane"/>
    <property type="evidence" value="ECO:0007669"/>
    <property type="project" value="UniProtKB-SubCell"/>
</dbReference>
<evidence type="ECO:0000256" key="6">
    <source>
        <dbReference type="ARBA" id="ARBA00022516"/>
    </source>
</evidence>
<evidence type="ECO:0000256" key="9">
    <source>
        <dbReference type="ARBA" id="ARBA00022798"/>
    </source>
</evidence>
<dbReference type="GO" id="GO:0019432">
    <property type="term" value="P:triglyceride biosynthetic process"/>
    <property type="evidence" value="ECO:0007669"/>
    <property type="project" value="TreeGrafter"/>
</dbReference>
<dbReference type="PANTHER" id="PTHR12317:SF0">
    <property type="entry name" value="ACYLTRANSFERASE"/>
    <property type="match status" value="1"/>
</dbReference>
<evidence type="ECO:0000256" key="5">
    <source>
        <dbReference type="ARBA" id="ARBA00013244"/>
    </source>
</evidence>
<keyword evidence="12" id="KW-0443">Lipid metabolism</keyword>
<organism evidence="15 16">
    <name type="scientific">Pristionchus entomophagus</name>
    <dbReference type="NCBI Taxonomy" id="358040"/>
    <lineage>
        <taxon>Eukaryota</taxon>
        <taxon>Metazoa</taxon>
        <taxon>Ecdysozoa</taxon>
        <taxon>Nematoda</taxon>
        <taxon>Chromadorea</taxon>
        <taxon>Rhabditida</taxon>
        <taxon>Rhabditina</taxon>
        <taxon>Diplogasteromorpha</taxon>
        <taxon>Diplogasteroidea</taxon>
        <taxon>Neodiplogasteridae</taxon>
        <taxon>Pristionchus</taxon>
    </lineage>
</organism>
<evidence type="ECO:0000256" key="2">
    <source>
        <dbReference type="ARBA" id="ARBA00004771"/>
    </source>
</evidence>
<keyword evidence="6" id="KW-0444">Lipid biosynthesis</keyword>
<evidence type="ECO:0000256" key="11">
    <source>
        <dbReference type="ARBA" id="ARBA00022989"/>
    </source>
</evidence>
<evidence type="ECO:0000256" key="4">
    <source>
        <dbReference type="ARBA" id="ARBA00005420"/>
    </source>
</evidence>
<comment type="subcellular location">
    <subcellularLocation>
        <location evidence="1">Endoplasmic reticulum membrane</location>
        <topology evidence="1">Multi-pass membrane protein</topology>
    </subcellularLocation>
</comment>
<keyword evidence="14" id="KW-0012">Acyltransferase</keyword>
<comment type="similarity">
    <text evidence="4">Belongs to the diacylglycerol acyltransferase family.</text>
</comment>
<dbReference type="InterPro" id="IPR007130">
    <property type="entry name" value="DAGAT"/>
</dbReference>
<dbReference type="GO" id="GO:0006071">
    <property type="term" value="P:glycerol metabolic process"/>
    <property type="evidence" value="ECO:0007669"/>
    <property type="project" value="UniProtKB-KW"/>
</dbReference>
<keyword evidence="13" id="KW-0472">Membrane</keyword>
<keyword evidence="16" id="KW-1185">Reference proteome</keyword>
<reference evidence="15" key="1">
    <citation type="submission" date="2023-10" db="EMBL/GenBank/DDBJ databases">
        <title>Genome assembly of Pristionchus species.</title>
        <authorList>
            <person name="Yoshida K."/>
            <person name="Sommer R.J."/>
        </authorList>
    </citation>
    <scope>NUCLEOTIDE SEQUENCE</scope>
    <source>
        <strain evidence="15">RS0144</strain>
    </source>
</reference>
<protein>
    <recommendedName>
        <fullName evidence="5">diacylglycerol O-acyltransferase</fullName>
        <ecNumber evidence="5">2.3.1.20</ecNumber>
    </recommendedName>
</protein>
<dbReference type="CDD" id="cd07987">
    <property type="entry name" value="LPLAT_MGAT-like"/>
    <property type="match status" value="1"/>
</dbReference>
<evidence type="ECO:0000256" key="10">
    <source>
        <dbReference type="ARBA" id="ARBA00022824"/>
    </source>
</evidence>
<evidence type="ECO:0000256" key="1">
    <source>
        <dbReference type="ARBA" id="ARBA00004477"/>
    </source>
</evidence>
<dbReference type="Pfam" id="PF03982">
    <property type="entry name" value="DAGAT"/>
    <property type="match status" value="1"/>
</dbReference>
<dbReference type="PANTHER" id="PTHR12317">
    <property type="entry name" value="DIACYLGLYCEROL O-ACYLTRANSFERASE"/>
    <property type="match status" value="1"/>
</dbReference>
<comment type="caution">
    <text evidence="15">The sequence shown here is derived from an EMBL/GenBank/DDBJ whole genome shotgun (WGS) entry which is preliminary data.</text>
</comment>
<dbReference type="EMBL" id="BTSX01000004">
    <property type="protein sequence ID" value="GMS93892.1"/>
    <property type="molecule type" value="Genomic_DNA"/>
</dbReference>
<name>A0AAV5THY8_9BILA</name>
<evidence type="ECO:0000313" key="15">
    <source>
        <dbReference type="EMBL" id="GMS93892.1"/>
    </source>
</evidence>
<proteinExistence type="inferred from homology"/>
<sequence>MTTDETELNRYLLGDRLRTGQAAVLAVGGAEEALDAHHDSYTLTLNRRKGFIKLALETGANLVPCYAFGENDLYYLVANHQGSLVRRWQNFMKKVTGVSPLLFYGRGLFSDNLGPLPFRKELNTVLGAPIPVDKTEHPSQEQIDNLHALYINKLIELFDEHKIKYGVSEDKHLEIR</sequence>
<dbReference type="Proteomes" id="UP001432027">
    <property type="component" value="Unassembled WGS sequence"/>
</dbReference>
<evidence type="ECO:0000256" key="3">
    <source>
        <dbReference type="ARBA" id="ARBA00005189"/>
    </source>
</evidence>
<keyword evidence="7" id="KW-0808">Transferase</keyword>
<keyword evidence="9" id="KW-0319">Glycerol metabolism</keyword>
<dbReference type="GO" id="GO:0004144">
    <property type="term" value="F:diacylglycerol O-acyltransferase activity"/>
    <property type="evidence" value="ECO:0007669"/>
    <property type="project" value="UniProtKB-EC"/>
</dbReference>
<evidence type="ECO:0000256" key="13">
    <source>
        <dbReference type="ARBA" id="ARBA00023136"/>
    </source>
</evidence>
<keyword evidence="10" id="KW-0256">Endoplasmic reticulum</keyword>
<evidence type="ECO:0000256" key="7">
    <source>
        <dbReference type="ARBA" id="ARBA00022679"/>
    </source>
</evidence>
<accession>A0AAV5THY8</accession>
<dbReference type="AlphaFoldDB" id="A0AAV5THY8"/>
<keyword evidence="11" id="KW-1133">Transmembrane helix</keyword>
<keyword evidence="8" id="KW-0812">Transmembrane</keyword>
<dbReference type="EC" id="2.3.1.20" evidence="5"/>
<evidence type="ECO:0000256" key="14">
    <source>
        <dbReference type="ARBA" id="ARBA00023315"/>
    </source>
</evidence>
<evidence type="ECO:0000256" key="12">
    <source>
        <dbReference type="ARBA" id="ARBA00023098"/>
    </source>
</evidence>
<evidence type="ECO:0000256" key="8">
    <source>
        <dbReference type="ARBA" id="ARBA00022692"/>
    </source>
</evidence>
<gene>
    <name evidence="15" type="ORF">PENTCL1PPCAC_16067</name>
</gene>
<evidence type="ECO:0000313" key="16">
    <source>
        <dbReference type="Proteomes" id="UP001432027"/>
    </source>
</evidence>
<comment type="pathway">
    <text evidence="3">Lipid metabolism.</text>
</comment>